<dbReference type="InterPro" id="IPR036388">
    <property type="entry name" value="WH-like_DNA-bd_sf"/>
</dbReference>
<dbReference type="SUPFAM" id="SSF48452">
    <property type="entry name" value="TPR-like"/>
    <property type="match status" value="2"/>
</dbReference>
<feature type="domain" description="OmpR/PhoB-type" evidence="7">
    <location>
        <begin position="1"/>
        <end position="96"/>
    </location>
</feature>
<dbReference type="InterPro" id="IPR019734">
    <property type="entry name" value="TPR_rpt"/>
</dbReference>
<dbReference type="SUPFAM" id="SSF52540">
    <property type="entry name" value="P-loop containing nucleoside triphosphate hydrolases"/>
    <property type="match status" value="1"/>
</dbReference>
<dbReference type="PRINTS" id="PR00364">
    <property type="entry name" value="DISEASERSIST"/>
</dbReference>
<dbReference type="EMBL" id="BONY01000139">
    <property type="protein sequence ID" value="GIH11522.1"/>
    <property type="molecule type" value="Genomic_DNA"/>
</dbReference>
<dbReference type="PANTHER" id="PTHR35807">
    <property type="entry name" value="TRANSCRIPTIONAL REGULATOR REDD-RELATED"/>
    <property type="match status" value="1"/>
</dbReference>
<keyword evidence="3 6" id="KW-0238">DNA-binding</keyword>
<dbReference type="InterPro" id="IPR011990">
    <property type="entry name" value="TPR-like_helical_dom_sf"/>
</dbReference>
<dbReference type="SMART" id="SM00862">
    <property type="entry name" value="Trans_reg_C"/>
    <property type="match status" value="1"/>
</dbReference>
<dbReference type="GO" id="GO:0000160">
    <property type="term" value="P:phosphorelay signal transduction system"/>
    <property type="evidence" value="ECO:0007669"/>
    <property type="project" value="InterPro"/>
</dbReference>
<evidence type="ECO:0000256" key="6">
    <source>
        <dbReference type="PROSITE-ProRule" id="PRU01091"/>
    </source>
</evidence>
<dbReference type="Pfam" id="PF03704">
    <property type="entry name" value="BTAD"/>
    <property type="match status" value="1"/>
</dbReference>
<dbReference type="InterPro" id="IPR001867">
    <property type="entry name" value="OmpR/PhoB-type_DNA-bd"/>
</dbReference>
<comment type="similarity">
    <text evidence="1">Belongs to the AfsR/DnrI/RedD regulatory family.</text>
</comment>
<keyword evidence="5" id="KW-0802">TPR repeat</keyword>
<dbReference type="AlphaFoldDB" id="A0A8J3QK29"/>
<accession>A0A8J3QK29</accession>
<organism evidence="8 9">
    <name type="scientific">Rhizocola hellebori</name>
    <dbReference type="NCBI Taxonomy" id="1392758"/>
    <lineage>
        <taxon>Bacteria</taxon>
        <taxon>Bacillati</taxon>
        <taxon>Actinomycetota</taxon>
        <taxon>Actinomycetes</taxon>
        <taxon>Micromonosporales</taxon>
        <taxon>Micromonosporaceae</taxon>
        <taxon>Rhizocola</taxon>
    </lineage>
</organism>
<evidence type="ECO:0000256" key="3">
    <source>
        <dbReference type="ARBA" id="ARBA00023125"/>
    </source>
</evidence>
<dbReference type="InterPro" id="IPR016032">
    <property type="entry name" value="Sig_transdc_resp-reg_C-effctor"/>
</dbReference>
<dbReference type="InterPro" id="IPR051677">
    <property type="entry name" value="AfsR-DnrI-RedD_regulator"/>
</dbReference>
<dbReference type="SMART" id="SM01043">
    <property type="entry name" value="BTAD"/>
    <property type="match status" value="1"/>
</dbReference>
<dbReference type="PANTHER" id="PTHR35807:SF1">
    <property type="entry name" value="TRANSCRIPTIONAL REGULATOR REDD"/>
    <property type="match status" value="1"/>
</dbReference>
<dbReference type="Gene3D" id="3.40.50.300">
    <property type="entry name" value="P-loop containing nucleotide triphosphate hydrolases"/>
    <property type="match status" value="1"/>
</dbReference>
<dbReference type="InterPro" id="IPR005158">
    <property type="entry name" value="BTAD"/>
</dbReference>
<dbReference type="GO" id="GO:0003677">
    <property type="term" value="F:DNA binding"/>
    <property type="evidence" value="ECO:0007669"/>
    <property type="project" value="UniProtKB-UniRule"/>
</dbReference>
<evidence type="ECO:0000259" key="7">
    <source>
        <dbReference type="PROSITE" id="PS51755"/>
    </source>
</evidence>
<dbReference type="SUPFAM" id="SSF46894">
    <property type="entry name" value="C-terminal effector domain of the bipartite response regulators"/>
    <property type="match status" value="1"/>
</dbReference>
<dbReference type="InterPro" id="IPR027417">
    <property type="entry name" value="P-loop_NTPase"/>
</dbReference>
<dbReference type="Gene3D" id="1.10.10.10">
    <property type="entry name" value="Winged helix-like DNA-binding domain superfamily/Winged helix DNA-binding domain"/>
    <property type="match status" value="1"/>
</dbReference>
<dbReference type="PROSITE" id="PS51755">
    <property type="entry name" value="OMPR_PHOB"/>
    <property type="match status" value="1"/>
</dbReference>
<evidence type="ECO:0000313" key="8">
    <source>
        <dbReference type="EMBL" id="GIH11522.1"/>
    </source>
</evidence>
<evidence type="ECO:0000256" key="4">
    <source>
        <dbReference type="ARBA" id="ARBA00023163"/>
    </source>
</evidence>
<evidence type="ECO:0000256" key="2">
    <source>
        <dbReference type="ARBA" id="ARBA00023015"/>
    </source>
</evidence>
<reference evidence="8" key="1">
    <citation type="submission" date="2021-01" db="EMBL/GenBank/DDBJ databases">
        <title>Whole genome shotgun sequence of Rhizocola hellebori NBRC 109834.</title>
        <authorList>
            <person name="Komaki H."/>
            <person name="Tamura T."/>
        </authorList>
    </citation>
    <scope>NUCLEOTIDE SEQUENCE</scope>
    <source>
        <strain evidence="8">NBRC 109834</strain>
    </source>
</reference>
<dbReference type="CDD" id="cd15831">
    <property type="entry name" value="BTAD"/>
    <property type="match status" value="1"/>
</dbReference>
<dbReference type="SMART" id="SM00028">
    <property type="entry name" value="TPR"/>
    <property type="match status" value="6"/>
</dbReference>
<name>A0A8J3QK29_9ACTN</name>
<feature type="DNA-binding region" description="OmpR/PhoB-type" evidence="6">
    <location>
        <begin position="1"/>
        <end position="96"/>
    </location>
</feature>
<evidence type="ECO:0000256" key="5">
    <source>
        <dbReference type="PROSITE-ProRule" id="PRU00339"/>
    </source>
</evidence>
<dbReference type="Gene3D" id="1.25.40.10">
    <property type="entry name" value="Tetratricopeptide repeat domain"/>
    <property type="match status" value="2"/>
</dbReference>
<feature type="repeat" description="TPR" evidence="5">
    <location>
        <begin position="780"/>
        <end position="813"/>
    </location>
</feature>
<keyword evidence="9" id="KW-1185">Reference proteome</keyword>
<dbReference type="GO" id="GO:0006355">
    <property type="term" value="P:regulation of DNA-templated transcription"/>
    <property type="evidence" value="ECO:0007669"/>
    <property type="project" value="InterPro"/>
</dbReference>
<sequence>MLSAQVRVLGPVEVVGPHGPAALVGAKQRAVLALLALNAGTVVPQWRLVDALWGDPPPRTAVKSLQSHVARVRQALAVCGLPEVLTTRESGYALMLPPDTVDAWRFEQRVRQARENLADGVITKAADHLRDGLALWHHDVALADAEVTGWAEAELDRLSEVRLTALEDWWDAQLQLGRHDTAVGELDRLLVTHPLRERLVGLYMLALYRCDRHNTALQAYHRLRARLADEMGVDPGPDLTRLHTLILRRDPALRPQSGGPATVATVSAAQPAVPRPAQLPARVGHFTGRVHELATLDRLMNRSTADGAESEVQVAVISGPAGIGKTALAVQWAHRMTDRFRDGQLFVDLRGHEPESALSPADALSHMLRSLGVPADRIPTEPTEQASLYRSLLHSKQILILVDNGGTAEDILPLVPAGSANLLVVTSRHTMAALATHHAVCAIGLEVLDDGDAMSLLTKLVGPAAVQREPAAAAELIRLCDRMPLAIRIAAAKLCTGIGTADAAGRPLGTLAGELAGANRLDALAIDGGSRSVRAVFASAYRALRPASAHLFRLLGLHPGTTVCLQLAAAMADLPLALAREVIGELVNAHLVTEVSPGRLRLHDLIALFAHQCAMAECSAPAREEATARMLDWYLAVAAEANRIIDPGRDRVTPALRFALAQLPFPAEPEPALAFLESERANLLPVARFALQHGHTDVPWQLTYLLTGFYDSCGHWLERVLLCHLGVAAAQAGGDPATEGLMRSALGVAYIAIRRFDEALQSLYEALPLMRSSGDMRGVGHVHNNIAAAYSGLRRFGEAVDAFREALEVHTAHGHRLGIALALNNTGHTYVRMGKPELSSRDLTMALQISREIGNRRLEAAALHSLGEADLRGGAAEGALDHFGAALAVYQEMGDRQYQAETLHGIGLAYLTRGEPATATGHLHRALTLAHEIADPHLEAIVRHALAQAYLSAGELAAARTQLDLALAARVWVPDTYEEANLHRDLGELEQRCGDPESAAYHWELAVRLYQKVNATDEADELAARLT</sequence>
<proteinExistence type="inferred from homology"/>
<comment type="caution">
    <text evidence="8">The sequence shown here is derived from an EMBL/GenBank/DDBJ whole genome shotgun (WGS) entry which is preliminary data.</text>
</comment>
<keyword evidence="4" id="KW-0804">Transcription</keyword>
<dbReference type="Pfam" id="PF00486">
    <property type="entry name" value="Trans_reg_C"/>
    <property type="match status" value="1"/>
</dbReference>
<evidence type="ECO:0000256" key="1">
    <source>
        <dbReference type="ARBA" id="ARBA00005820"/>
    </source>
</evidence>
<dbReference type="GO" id="GO:0043531">
    <property type="term" value="F:ADP binding"/>
    <property type="evidence" value="ECO:0007669"/>
    <property type="project" value="InterPro"/>
</dbReference>
<keyword evidence="2" id="KW-0805">Transcription regulation</keyword>
<evidence type="ECO:0000313" key="9">
    <source>
        <dbReference type="Proteomes" id="UP000612899"/>
    </source>
</evidence>
<protein>
    <submittedName>
        <fullName evidence="8">SARP family transcriptional regulator</fullName>
    </submittedName>
</protein>
<dbReference type="PROSITE" id="PS50005">
    <property type="entry name" value="TPR"/>
    <property type="match status" value="1"/>
</dbReference>
<dbReference type="Pfam" id="PF13424">
    <property type="entry name" value="TPR_12"/>
    <property type="match status" value="2"/>
</dbReference>
<dbReference type="Proteomes" id="UP000612899">
    <property type="component" value="Unassembled WGS sequence"/>
</dbReference>
<gene>
    <name evidence="8" type="ORF">Rhe02_95890</name>
</gene>
<dbReference type="RefSeq" id="WP_203915242.1">
    <property type="nucleotide sequence ID" value="NZ_BONY01000139.1"/>
</dbReference>